<dbReference type="EMBL" id="UZAE01014003">
    <property type="protein sequence ID" value="VDO12093.1"/>
    <property type="molecule type" value="Genomic_DNA"/>
</dbReference>
<name>A0A0R3TGP6_RODNA</name>
<sequence>MSSWDREGEAEFDAMRKEVSGDEKLECVMETDYEISPNVKNYFERVDWYSESNNLDASYANSDSSSN</sequence>
<reference evidence="4 5" key="1">
    <citation type="submission" date="2017-02" db="UniProtKB">
        <authorList>
            <consortium name="WormBaseParasite"/>
        </authorList>
    </citation>
    <scope>IDENTIFICATION</scope>
</reference>
<organism evidence="4">
    <name type="scientific">Rodentolepis nana</name>
    <name type="common">Dwarf tapeworm</name>
    <name type="synonym">Hymenolepis nana</name>
    <dbReference type="NCBI Taxonomy" id="102285"/>
    <lineage>
        <taxon>Eukaryota</taxon>
        <taxon>Metazoa</taxon>
        <taxon>Spiralia</taxon>
        <taxon>Lophotrochozoa</taxon>
        <taxon>Platyhelminthes</taxon>
        <taxon>Cestoda</taxon>
        <taxon>Eucestoda</taxon>
        <taxon>Cyclophyllidea</taxon>
        <taxon>Hymenolepididae</taxon>
        <taxon>Rodentolepis</taxon>
    </lineage>
</organism>
<dbReference type="Proteomes" id="UP000278807">
    <property type="component" value="Unassembled WGS sequence"/>
</dbReference>
<proteinExistence type="predicted"/>
<keyword evidence="3" id="KW-1185">Reference proteome</keyword>
<evidence type="ECO:0000313" key="2">
    <source>
        <dbReference type="EMBL" id="VDO12093.1"/>
    </source>
</evidence>
<evidence type="ECO:0000313" key="1">
    <source>
        <dbReference type="EMBL" id="VDO02092.1"/>
    </source>
</evidence>
<dbReference type="WBParaSite" id="HNAJ_0001207901-mRNA-1">
    <property type="protein sequence ID" value="HNAJ_0001207901-mRNA-1"/>
    <property type="gene ID" value="HNAJ_0001207901"/>
</dbReference>
<dbReference type="EMBL" id="UZAE01006411">
    <property type="protein sequence ID" value="VDO02092.1"/>
    <property type="molecule type" value="Genomic_DNA"/>
</dbReference>
<dbReference type="WBParaSite" id="HNAJ_0000623701-mRNA-1">
    <property type="protein sequence ID" value="HNAJ_0000623701-mRNA-1"/>
    <property type="gene ID" value="HNAJ_0000623701"/>
</dbReference>
<accession>A0A0R3TGP6</accession>
<evidence type="ECO:0000313" key="5">
    <source>
        <dbReference type="WBParaSite" id="HNAJ_0001207901-mRNA-1"/>
    </source>
</evidence>
<evidence type="ECO:0000313" key="3">
    <source>
        <dbReference type="Proteomes" id="UP000278807"/>
    </source>
</evidence>
<gene>
    <name evidence="2" type="ORF">HNAJ_LOCUS12068</name>
    <name evidence="1" type="ORF">HNAJ_LOCUS6232</name>
</gene>
<protein>
    <submittedName>
        <fullName evidence="4 5">Ovule protein</fullName>
    </submittedName>
</protein>
<reference evidence="1 3" key="2">
    <citation type="submission" date="2018-11" db="EMBL/GenBank/DDBJ databases">
        <authorList>
            <consortium name="Pathogen Informatics"/>
        </authorList>
    </citation>
    <scope>NUCLEOTIDE SEQUENCE [LARGE SCALE GENOMIC DNA]</scope>
</reference>
<evidence type="ECO:0000313" key="4">
    <source>
        <dbReference type="WBParaSite" id="HNAJ_0000623701-mRNA-1"/>
    </source>
</evidence>
<dbReference type="AlphaFoldDB" id="A0A0R3TGP6"/>